<dbReference type="Proteomes" id="UP000671862">
    <property type="component" value="Chromosome"/>
</dbReference>
<evidence type="ECO:0000313" key="2">
    <source>
        <dbReference type="Proteomes" id="UP000671862"/>
    </source>
</evidence>
<sequence length="77" mass="8719">MYIDGNTSFEKIATEFPYLIGPLLEMGIKVIVCGDIKWGTLEEEIKKLGLNLEEVLEKLNAIVEENGGPKRHIKLEF</sequence>
<gene>
    <name evidence="1" type="ORF">JYK00_09710</name>
</gene>
<evidence type="ECO:0000313" key="1">
    <source>
        <dbReference type="EMBL" id="QTA37973.1"/>
    </source>
</evidence>
<organism evidence="1 2">
    <name type="scientific">Thermosipho ferrireducens</name>
    <dbReference type="NCBI Taxonomy" id="2571116"/>
    <lineage>
        <taxon>Bacteria</taxon>
        <taxon>Thermotogati</taxon>
        <taxon>Thermotogota</taxon>
        <taxon>Thermotogae</taxon>
        <taxon>Thermotogales</taxon>
        <taxon>Fervidobacteriaceae</taxon>
        <taxon>Thermosipho</taxon>
    </lineage>
</organism>
<dbReference type="Gene3D" id="1.10.3910.10">
    <property type="entry name" value="SP0561-like"/>
    <property type="match status" value="1"/>
</dbReference>
<dbReference type="InterPro" id="IPR038062">
    <property type="entry name" value="ScdA-like_N_sf"/>
</dbReference>
<dbReference type="SUPFAM" id="SSF140683">
    <property type="entry name" value="SP0561-like"/>
    <property type="match status" value="1"/>
</dbReference>
<proteinExistence type="predicted"/>
<protein>
    <submittedName>
        <fullName evidence="1">Uncharacterized protein</fullName>
    </submittedName>
</protein>
<dbReference type="EMBL" id="CP071446">
    <property type="protein sequence ID" value="QTA37973.1"/>
    <property type="molecule type" value="Genomic_DNA"/>
</dbReference>
<dbReference type="RefSeq" id="WP_207566694.1">
    <property type="nucleotide sequence ID" value="NZ_CP071446.1"/>
</dbReference>
<name>A0ABX7S7T5_9BACT</name>
<accession>A0ABX7S7T5</accession>
<reference evidence="1 2" key="1">
    <citation type="submission" date="2021-03" db="EMBL/GenBank/DDBJ databases">
        <title>Thermosipho ferrireducens sp.nov., an anaerobic thermophilic iron-reducing bacterium isolated from a deep-sea hydrothermal sulfide deposits.</title>
        <authorList>
            <person name="Zeng X."/>
            <person name="Chen Y."/>
            <person name="Shao Z."/>
        </authorList>
    </citation>
    <scope>NUCLEOTIDE SEQUENCE [LARGE SCALE GENOMIC DNA]</scope>
    <source>
        <strain evidence="1 2">JL129W03</strain>
    </source>
</reference>
<keyword evidence="2" id="KW-1185">Reference proteome</keyword>